<dbReference type="EMBL" id="BSPB01000003">
    <property type="protein sequence ID" value="GLS13206.1"/>
    <property type="molecule type" value="Genomic_DNA"/>
</dbReference>
<keyword evidence="5 6" id="KW-0472">Membrane</keyword>
<evidence type="ECO:0000313" key="8">
    <source>
        <dbReference type="EMBL" id="GLS13206.1"/>
    </source>
</evidence>
<gene>
    <name evidence="8" type="ORF">GCM10007935_06350</name>
</gene>
<protein>
    <recommendedName>
        <fullName evidence="7">GtrA/DPMS transmembrane domain-containing protein</fullName>
    </recommendedName>
</protein>
<dbReference type="PANTHER" id="PTHR38459:SF1">
    <property type="entry name" value="PROPHAGE BACTOPRENOL-LINKED GLUCOSE TRANSLOCASE HOMOLOG"/>
    <property type="match status" value="1"/>
</dbReference>
<comment type="caution">
    <text evidence="8">The sequence shown here is derived from an EMBL/GenBank/DDBJ whole genome shotgun (WGS) entry which is preliminary data.</text>
</comment>
<dbReference type="RefSeq" id="WP_234263338.1">
    <property type="nucleotide sequence ID" value="NZ_BSPB01000003.1"/>
</dbReference>
<keyword evidence="4 6" id="KW-1133">Transmembrane helix</keyword>
<proteinExistence type="inferred from homology"/>
<organism evidence="8 9">
    <name type="scientific">Hydrogenophaga electricum</name>
    <dbReference type="NCBI Taxonomy" id="1230953"/>
    <lineage>
        <taxon>Bacteria</taxon>
        <taxon>Pseudomonadati</taxon>
        <taxon>Pseudomonadota</taxon>
        <taxon>Betaproteobacteria</taxon>
        <taxon>Burkholderiales</taxon>
        <taxon>Comamonadaceae</taxon>
        <taxon>Hydrogenophaga</taxon>
    </lineage>
</organism>
<evidence type="ECO:0000256" key="5">
    <source>
        <dbReference type="ARBA" id="ARBA00023136"/>
    </source>
</evidence>
<comment type="subcellular location">
    <subcellularLocation>
        <location evidence="1">Membrane</location>
        <topology evidence="1">Multi-pass membrane protein</topology>
    </subcellularLocation>
</comment>
<evidence type="ECO:0000256" key="2">
    <source>
        <dbReference type="ARBA" id="ARBA00009399"/>
    </source>
</evidence>
<evidence type="ECO:0000313" key="9">
    <source>
        <dbReference type="Proteomes" id="UP001156903"/>
    </source>
</evidence>
<evidence type="ECO:0000259" key="7">
    <source>
        <dbReference type="Pfam" id="PF04138"/>
    </source>
</evidence>
<feature type="domain" description="GtrA/DPMS transmembrane" evidence="7">
    <location>
        <begin position="10"/>
        <end position="126"/>
    </location>
</feature>
<feature type="transmembrane region" description="Helical" evidence="6">
    <location>
        <begin position="39"/>
        <end position="61"/>
    </location>
</feature>
<dbReference type="InterPro" id="IPR051401">
    <property type="entry name" value="GtrA_CellWall_Glycosyl"/>
</dbReference>
<sequence>MTLIAPELLRFVANGVLATTVHYAVLSIGLKVLGLPSAALANMLGAVFGIGASFLGNRYFVFRQAQGTLAGQFLRFSGLYGAIALLHGLVLLLWTDWQGWDYRLGFVLATGLQVTLSYLGNKFLVFKT</sequence>
<keyword evidence="9" id="KW-1185">Reference proteome</keyword>
<feature type="transmembrane region" description="Helical" evidence="6">
    <location>
        <begin position="12"/>
        <end position="33"/>
    </location>
</feature>
<accession>A0ABQ6C4E3</accession>
<feature type="transmembrane region" description="Helical" evidence="6">
    <location>
        <begin position="73"/>
        <end position="94"/>
    </location>
</feature>
<dbReference type="InterPro" id="IPR007267">
    <property type="entry name" value="GtrA_DPMS_TM"/>
</dbReference>
<comment type="similarity">
    <text evidence="2">Belongs to the GtrA family.</text>
</comment>
<dbReference type="Pfam" id="PF04138">
    <property type="entry name" value="GtrA_DPMS_TM"/>
    <property type="match status" value="1"/>
</dbReference>
<reference evidence="9" key="1">
    <citation type="journal article" date="2019" name="Int. J. Syst. Evol. Microbiol.">
        <title>The Global Catalogue of Microorganisms (GCM) 10K type strain sequencing project: providing services to taxonomists for standard genome sequencing and annotation.</title>
        <authorList>
            <consortium name="The Broad Institute Genomics Platform"/>
            <consortium name="The Broad Institute Genome Sequencing Center for Infectious Disease"/>
            <person name="Wu L."/>
            <person name="Ma J."/>
        </authorList>
    </citation>
    <scope>NUCLEOTIDE SEQUENCE [LARGE SCALE GENOMIC DNA]</scope>
    <source>
        <strain evidence="9">NBRC 109341</strain>
    </source>
</reference>
<keyword evidence="3 6" id="KW-0812">Transmembrane</keyword>
<dbReference type="PANTHER" id="PTHR38459">
    <property type="entry name" value="PROPHAGE BACTOPRENOL-LINKED GLUCOSE TRANSLOCASE HOMOLOG"/>
    <property type="match status" value="1"/>
</dbReference>
<name>A0ABQ6C4E3_9BURK</name>
<dbReference type="Proteomes" id="UP001156903">
    <property type="component" value="Unassembled WGS sequence"/>
</dbReference>
<evidence type="ECO:0000256" key="4">
    <source>
        <dbReference type="ARBA" id="ARBA00022989"/>
    </source>
</evidence>
<feature type="transmembrane region" description="Helical" evidence="6">
    <location>
        <begin position="100"/>
        <end position="119"/>
    </location>
</feature>
<evidence type="ECO:0000256" key="1">
    <source>
        <dbReference type="ARBA" id="ARBA00004141"/>
    </source>
</evidence>
<evidence type="ECO:0000256" key="6">
    <source>
        <dbReference type="SAM" id="Phobius"/>
    </source>
</evidence>
<evidence type="ECO:0000256" key="3">
    <source>
        <dbReference type="ARBA" id="ARBA00022692"/>
    </source>
</evidence>